<feature type="compositionally biased region" description="Basic and acidic residues" evidence="1">
    <location>
        <begin position="9"/>
        <end position="21"/>
    </location>
</feature>
<dbReference type="InterPro" id="IPR037138">
    <property type="entry name" value="His_deacetylse_dom_sf"/>
</dbReference>
<evidence type="ECO:0000313" key="4">
    <source>
        <dbReference type="Proteomes" id="UP000258707"/>
    </source>
</evidence>
<feature type="domain" description="Histone deacetylase" evidence="2">
    <location>
        <begin position="18"/>
        <end position="304"/>
    </location>
</feature>
<feature type="region of interest" description="Disordered" evidence="1">
    <location>
        <begin position="1"/>
        <end position="21"/>
    </location>
</feature>
<dbReference type="CDD" id="cd09992">
    <property type="entry name" value="HDAC_classII"/>
    <property type="match status" value="1"/>
</dbReference>
<sequence>MQFGYSEDCLAHDPGPRHPEAPDRLRAIRERLKTKHGIKYVEPDPVGVDEIASVHDREYVESVEEFCADGGGNWDPDTVAVEETWDAVCRSAGLACWAVEEALEGATGRETPFSIGRPPGHHAVPEDAMGFCFANNVAVAAQQALENDAYAVDRVAIVDWDVHHGNGTQDIFYDREDVFFVSIHERGLYPGTGDLDETGEGAGAGTTMNVPVPAGTNDAAYLAIVDGPVAGALEAYDPDLLIISAGFDAHRHDPISRVRLTTEAYALMTDRLRTLADDVDAALAFVLEGGYGLDVLAESVALVHETFDGREPIEPDDDLSSRAEATIEDVLEEHGLN</sequence>
<dbReference type="GO" id="GO:0040029">
    <property type="term" value="P:epigenetic regulation of gene expression"/>
    <property type="evidence" value="ECO:0007669"/>
    <property type="project" value="TreeGrafter"/>
</dbReference>
<gene>
    <name evidence="3" type="ORF">AArc1_3228</name>
</gene>
<organism evidence="3 4">
    <name type="scientific">Natrarchaeobaculum sulfurireducens</name>
    <dbReference type="NCBI Taxonomy" id="2044521"/>
    <lineage>
        <taxon>Archaea</taxon>
        <taxon>Methanobacteriati</taxon>
        <taxon>Methanobacteriota</taxon>
        <taxon>Stenosarchaea group</taxon>
        <taxon>Halobacteria</taxon>
        <taxon>Halobacteriales</taxon>
        <taxon>Natrialbaceae</taxon>
        <taxon>Natrarchaeobaculum</taxon>
    </lineage>
</organism>
<evidence type="ECO:0000256" key="1">
    <source>
        <dbReference type="SAM" id="MobiDB-lite"/>
    </source>
</evidence>
<evidence type="ECO:0000313" key="3">
    <source>
        <dbReference type="EMBL" id="AXR79532.1"/>
    </source>
</evidence>
<dbReference type="RefSeq" id="WP_117365474.1">
    <property type="nucleotide sequence ID" value="NZ_CP024047.1"/>
</dbReference>
<dbReference type="PANTHER" id="PTHR10625">
    <property type="entry name" value="HISTONE DEACETYLASE HDAC1-RELATED"/>
    <property type="match status" value="1"/>
</dbReference>
<dbReference type="EMBL" id="CP024047">
    <property type="protein sequence ID" value="AXR79532.1"/>
    <property type="molecule type" value="Genomic_DNA"/>
</dbReference>
<dbReference type="PANTHER" id="PTHR10625:SF10">
    <property type="entry name" value="HISTONE DEACETYLASE HDAC1"/>
    <property type="match status" value="1"/>
</dbReference>
<evidence type="ECO:0000259" key="2">
    <source>
        <dbReference type="Pfam" id="PF00850"/>
    </source>
</evidence>
<proteinExistence type="predicted"/>
<dbReference type="InterPro" id="IPR023696">
    <property type="entry name" value="Ureohydrolase_dom_sf"/>
</dbReference>
<dbReference type="Gene3D" id="3.40.800.20">
    <property type="entry name" value="Histone deacetylase domain"/>
    <property type="match status" value="1"/>
</dbReference>
<dbReference type="Proteomes" id="UP000258707">
    <property type="component" value="Chromosome"/>
</dbReference>
<protein>
    <submittedName>
        <fullName evidence="3">Deacetylase</fullName>
    </submittedName>
</protein>
<dbReference type="GeneID" id="37639990"/>
<dbReference type="SUPFAM" id="SSF52768">
    <property type="entry name" value="Arginase/deacetylase"/>
    <property type="match status" value="1"/>
</dbReference>
<dbReference type="InterPro" id="IPR000286">
    <property type="entry name" value="HDACs"/>
</dbReference>
<dbReference type="AlphaFoldDB" id="A0A346PJ37"/>
<dbReference type="PRINTS" id="PR01270">
    <property type="entry name" value="HDASUPER"/>
</dbReference>
<accession>A0A346PJ37</accession>
<dbReference type="KEGG" id="nan:AArc1_3228"/>
<dbReference type="GO" id="GO:0004407">
    <property type="term" value="F:histone deacetylase activity"/>
    <property type="evidence" value="ECO:0007669"/>
    <property type="project" value="TreeGrafter"/>
</dbReference>
<name>A0A346PJ37_9EURY</name>
<reference evidence="4" key="1">
    <citation type="submission" date="2017-10" db="EMBL/GenBank/DDBJ databases">
        <title>Phenotypic and genomic properties of facultatively anaerobic sulfur-reducing natronoarchaea from hypersaline soda lakes.</title>
        <authorList>
            <person name="Sorokin D.Y."/>
            <person name="Kublanov I.V."/>
            <person name="Roman P."/>
            <person name="Sinninghe Damste J.S."/>
            <person name="Golyshin P.N."/>
            <person name="Rojo D."/>
            <person name="Ciordia S."/>
            <person name="Mena Md.C."/>
            <person name="Ferrer M."/>
            <person name="Messina E."/>
            <person name="Smedile F."/>
            <person name="La Spada G."/>
            <person name="La Cono V."/>
            <person name="Yakimov M.M."/>
        </authorList>
    </citation>
    <scope>NUCLEOTIDE SEQUENCE [LARGE SCALE GENOMIC DNA]</scope>
    <source>
        <strain evidence="4">AArc1</strain>
    </source>
</reference>
<dbReference type="Pfam" id="PF00850">
    <property type="entry name" value="Hist_deacetyl"/>
    <property type="match status" value="1"/>
</dbReference>
<dbReference type="InterPro" id="IPR023801">
    <property type="entry name" value="His_deacetylse_dom"/>
</dbReference>